<dbReference type="InterPro" id="IPR027443">
    <property type="entry name" value="IPNS-like_sf"/>
</dbReference>
<feature type="region of interest" description="Disordered" evidence="1">
    <location>
        <begin position="810"/>
        <end position="837"/>
    </location>
</feature>
<evidence type="ECO:0000259" key="2">
    <source>
        <dbReference type="Pfam" id="PF03171"/>
    </source>
</evidence>
<dbReference type="InterPro" id="IPR044861">
    <property type="entry name" value="IPNS-like_FE2OG_OXY"/>
</dbReference>
<gene>
    <name evidence="3" type="ORF">AB1Y20_004672</name>
</gene>
<reference evidence="3 4" key="1">
    <citation type="journal article" date="2024" name="Science">
        <title>Giant polyketide synthase enzymes in the biosynthesis of giant marine polyether toxins.</title>
        <authorList>
            <person name="Fallon T.R."/>
            <person name="Shende V.V."/>
            <person name="Wierzbicki I.H."/>
            <person name="Pendleton A.L."/>
            <person name="Watervoot N.F."/>
            <person name="Auber R.P."/>
            <person name="Gonzalez D.J."/>
            <person name="Wisecaver J.H."/>
            <person name="Moore B.S."/>
        </authorList>
    </citation>
    <scope>NUCLEOTIDE SEQUENCE [LARGE SCALE GENOMIC DNA]</scope>
    <source>
        <strain evidence="3 4">12B1</strain>
    </source>
</reference>
<dbReference type="InterPro" id="IPR029044">
    <property type="entry name" value="Nucleotide-diphossugar_trans"/>
</dbReference>
<feature type="domain" description="Isopenicillin N synthase-like Fe(2+) 2OG dioxygenase" evidence="2">
    <location>
        <begin position="579"/>
        <end position="665"/>
    </location>
</feature>
<dbReference type="PANTHER" id="PTHR45725">
    <property type="entry name" value="FORMIN HOMOLOGY 2 FAMILY MEMBER"/>
    <property type="match status" value="1"/>
</dbReference>
<dbReference type="InterPro" id="IPR007577">
    <property type="entry name" value="GlycoTrfase_DXD_sugar-bd_CS"/>
</dbReference>
<dbReference type="Gene3D" id="3.90.550.20">
    <property type="match status" value="1"/>
</dbReference>
<feature type="compositionally biased region" description="Basic and acidic residues" evidence="1">
    <location>
        <begin position="819"/>
        <end position="837"/>
    </location>
</feature>
<dbReference type="SUPFAM" id="SSF53448">
    <property type="entry name" value="Nucleotide-diphospho-sugar transferases"/>
    <property type="match status" value="1"/>
</dbReference>
<dbReference type="InterPro" id="IPR051425">
    <property type="entry name" value="Formin_Homology"/>
</dbReference>
<accession>A0AB34IZ15</accession>
<dbReference type="Pfam" id="PF03171">
    <property type="entry name" value="2OG-FeII_Oxy"/>
    <property type="match status" value="1"/>
</dbReference>
<dbReference type="Pfam" id="PF04488">
    <property type="entry name" value="Gly_transf_sug"/>
    <property type="match status" value="1"/>
</dbReference>
<evidence type="ECO:0000313" key="3">
    <source>
        <dbReference type="EMBL" id="KAL1508573.1"/>
    </source>
</evidence>
<name>A0AB34IZ15_PRYPA</name>
<keyword evidence="4" id="KW-1185">Reference proteome</keyword>
<proteinExistence type="predicted"/>
<protein>
    <recommendedName>
        <fullName evidence="2">Isopenicillin N synthase-like Fe(2+) 2OG dioxygenase domain-containing protein</fullName>
    </recommendedName>
</protein>
<evidence type="ECO:0000256" key="1">
    <source>
        <dbReference type="SAM" id="MobiDB-lite"/>
    </source>
</evidence>
<evidence type="ECO:0000313" key="4">
    <source>
        <dbReference type="Proteomes" id="UP001515480"/>
    </source>
</evidence>
<feature type="region of interest" description="Disordered" evidence="1">
    <location>
        <begin position="672"/>
        <end position="720"/>
    </location>
</feature>
<feature type="region of interest" description="Disordered" evidence="1">
    <location>
        <begin position="312"/>
        <end position="400"/>
    </location>
</feature>
<dbReference type="Proteomes" id="UP001515480">
    <property type="component" value="Unassembled WGS sequence"/>
</dbReference>
<comment type="caution">
    <text evidence="3">The sequence shown here is derived from an EMBL/GenBank/DDBJ whole genome shotgun (WGS) entry which is preliminary data.</text>
</comment>
<dbReference type="EMBL" id="JBGBPQ010000016">
    <property type="protein sequence ID" value="KAL1508573.1"/>
    <property type="molecule type" value="Genomic_DNA"/>
</dbReference>
<dbReference type="Gene3D" id="2.60.120.330">
    <property type="entry name" value="B-lactam Antibiotic, Isopenicillin N Synthase, Chain"/>
    <property type="match status" value="1"/>
</dbReference>
<feature type="compositionally biased region" description="Basic and acidic residues" evidence="1">
    <location>
        <begin position="319"/>
        <end position="400"/>
    </location>
</feature>
<sequence length="1446" mass="152268">MPADVRITAISLRRNASRWASCEAHMRAVLPPPLLAHFAMLDGTDARALIGAARGEDALSALERAAQCTVWRLWPLTEGSHAAAAFPSAAALPDGEAWLHYTRAVRAAWRADRARLYTDLYFRCLSAGDVGACLSHLRVAEEAHADGVAVQLVFEDDARPSREAVGAILREVEHLACRGVEWDLIYLLSSQYDRREEPAACEGSALRVAAHRKAHHAYCLSARGAAKLATCGLRRSVLPYDDFLPALHSEHPRPDVRALPCVEAARRGGFVALTFPDERGRELCGVAACGSDSKAGRGVTPLLGDAGVELEEVEAEGEGEGRGEGEEKGEGAVKREGEEKGEGAVKREGEENGEGAVHREGEAAKGEVEAEEGGKEAKAEAEVKAEAEEKEEAEVKAKGEAASDALLPEAVSLAALCAGGAAADGAARALAASLRAFSFAALAADGEATLPLAAAEQSCAAFFRRPAAEKAALRGGGAVGSLRLWGCGYSSWPNREHWHVVAGAPDAQPWGEHADAPLFRRRMLAAAAAMEAIATRCLAALPAGRRLCDRLAARRQDPSVLDAFLYTRGEALCGGGGGAMHMEAHTDPGLLTLKRVSAVAGLQVYHRGAWLPVEEAYDQTHLLLLAADQLEQATRGEVGGAIRAASHRVAAAPAGGERLALVYELRASEELLLPQPPSPPGAPLHPTAPSPPSPPSPPLLPSAPPPPVPSPSPHTPPRPADTSWCAAVLALDAAQLLADADAEAAAVAALCAAEAPAAWRLRPHAADEWCEAQLLCRSPAAFFRRAARRASTRRAALAIGRLAARLTDGVLAPPDEEGEERRRAQGHGKEEAARCGEEEATNCGEEAAARCGEEEATNCGKEEATNCGEEAAARCGEEEPTNCGEEEATNCGEEEAARCGEEEPTNCGEEAAARCGEEEAACEERKRVEERRPSDEGEAAAAAACGRGGGGAAAWAAEARVEAAARRVGPRAAALLLDAAGESIGAAASAAAWAAAPRADAAAWCVCADAPFEWDARGALMPSAAAAALVALGLEVRRTDGADRSCSALVAWRPPAGEAAAAAGEAVLCGGAAHVRPSRRGGAQFVWMRRGRGGAAAGCGSCGYAVPAGRLWSCDECRGGVCVRCLAASPLHHLGGRLRAALAAGEGAAGAGGEGAAGLWPRRDARGRLFAWFVWTGDNEMPAYLSLCLDSFAARAGRHFAVRLVTRRELPSLLGGGVHAAYALLSYVHRADYLRCELLHAYGGLYCDCDTICLRTLSPALAALEHSAAVLVADKAMLHEGGINVGLCRRHSLFTRCWRAALHARLDARLHSLRAFRAANADPTEDALGWDEILRDIVAPLSEALSRTSPPLVHWGLRAYNWNPERQAGQEWGMTPAFDPLEWSEALTPRIAEDTMLIVLNNNQYGDRLKRASREEVLRSNCVLARWLNESLSHSEESVTDSLEGS</sequence>
<organism evidence="3 4">
    <name type="scientific">Prymnesium parvum</name>
    <name type="common">Toxic golden alga</name>
    <dbReference type="NCBI Taxonomy" id="97485"/>
    <lineage>
        <taxon>Eukaryota</taxon>
        <taxon>Haptista</taxon>
        <taxon>Haptophyta</taxon>
        <taxon>Prymnesiophyceae</taxon>
        <taxon>Prymnesiales</taxon>
        <taxon>Prymnesiaceae</taxon>
        <taxon>Prymnesium</taxon>
    </lineage>
</organism>
<feature type="compositionally biased region" description="Pro residues" evidence="1">
    <location>
        <begin position="674"/>
        <end position="719"/>
    </location>
</feature>
<dbReference type="PANTHER" id="PTHR45725:SF1">
    <property type="entry name" value="DISHEVELLED ASSOCIATED ACTIVATOR OF MORPHOGENESIS, ISOFORM D"/>
    <property type="match status" value="1"/>
</dbReference>
<dbReference type="SUPFAM" id="SSF51197">
    <property type="entry name" value="Clavaminate synthase-like"/>
    <property type="match status" value="1"/>
</dbReference>